<protein>
    <submittedName>
        <fullName evidence="1">Uncharacterized protein</fullName>
    </submittedName>
</protein>
<dbReference type="AlphaFoldDB" id="A0AAD7GK83"/>
<organism evidence="1 2">
    <name type="scientific">Mycena rosella</name>
    <name type="common">Pink bonnet</name>
    <name type="synonym">Agaricus rosellus</name>
    <dbReference type="NCBI Taxonomy" id="1033263"/>
    <lineage>
        <taxon>Eukaryota</taxon>
        <taxon>Fungi</taxon>
        <taxon>Dikarya</taxon>
        <taxon>Basidiomycota</taxon>
        <taxon>Agaricomycotina</taxon>
        <taxon>Agaricomycetes</taxon>
        <taxon>Agaricomycetidae</taxon>
        <taxon>Agaricales</taxon>
        <taxon>Marasmiineae</taxon>
        <taxon>Mycenaceae</taxon>
        <taxon>Mycena</taxon>
    </lineage>
</organism>
<name>A0AAD7GK83_MYCRO</name>
<evidence type="ECO:0000313" key="2">
    <source>
        <dbReference type="Proteomes" id="UP001221757"/>
    </source>
</evidence>
<gene>
    <name evidence="1" type="ORF">B0H17DRAFT_556101</name>
</gene>
<dbReference type="Proteomes" id="UP001221757">
    <property type="component" value="Unassembled WGS sequence"/>
</dbReference>
<evidence type="ECO:0000313" key="1">
    <source>
        <dbReference type="EMBL" id="KAJ7691831.1"/>
    </source>
</evidence>
<dbReference type="EMBL" id="JARKIE010000056">
    <property type="protein sequence ID" value="KAJ7691831.1"/>
    <property type="molecule type" value="Genomic_DNA"/>
</dbReference>
<comment type="caution">
    <text evidence="1">The sequence shown here is derived from an EMBL/GenBank/DDBJ whole genome shotgun (WGS) entry which is preliminary data.</text>
</comment>
<proteinExistence type="predicted"/>
<accession>A0AAD7GK83</accession>
<sequence length="103" mass="11044">MQVKAFSPHFECALQETTTSPSLLLISGFLPDLFLKVTRNVDPTTLGLSPATDGSLSVLTLCQRIVGEVTNECRAKPLLLAPAAVTLTGFEGFVPFPTQPRGR</sequence>
<reference evidence="1" key="1">
    <citation type="submission" date="2023-03" db="EMBL/GenBank/DDBJ databases">
        <title>Massive genome expansion in bonnet fungi (Mycena s.s.) driven by repeated elements and novel gene families across ecological guilds.</title>
        <authorList>
            <consortium name="Lawrence Berkeley National Laboratory"/>
            <person name="Harder C.B."/>
            <person name="Miyauchi S."/>
            <person name="Viragh M."/>
            <person name="Kuo A."/>
            <person name="Thoen E."/>
            <person name="Andreopoulos B."/>
            <person name="Lu D."/>
            <person name="Skrede I."/>
            <person name="Drula E."/>
            <person name="Henrissat B."/>
            <person name="Morin E."/>
            <person name="Kohler A."/>
            <person name="Barry K."/>
            <person name="LaButti K."/>
            <person name="Morin E."/>
            <person name="Salamov A."/>
            <person name="Lipzen A."/>
            <person name="Mereny Z."/>
            <person name="Hegedus B."/>
            <person name="Baldrian P."/>
            <person name="Stursova M."/>
            <person name="Weitz H."/>
            <person name="Taylor A."/>
            <person name="Grigoriev I.V."/>
            <person name="Nagy L.G."/>
            <person name="Martin F."/>
            <person name="Kauserud H."/>
        </authorList>
    </citation>
    <scope>NUCLEOTIDE SEQUENCE</scope>
    <source>
        <strain evidence="1">CBHHK067</strain>
    </source>
</reference>
<keyword evidence="2" id="KW-1185">Reference proteome</keyword>